<dbReference type="OrthoDB" id="5393896at2"/>
<proteinExistence type="predicted"/>
<sequence>MVRAIFLVAFSLLAILLQVAAIMALRGAVSGLDPMLAFLALQVLASLSLVLVAGPVIMRHYHRTTGWLYLYVFVGCLFMPVVGMLVFFLLWLMIALLGYSFVPLASANRIEPPGFVARLVRGMVYGGGTRIRARLENPDSSDSDRMAAMTALQSMPIHLTEEVLRNLLSDQKEELRLLAYGLMDSAEKGIMEEIARTQQKLEKNGLAGKEEGYLHARMAQLYWELIYQRLVAGDVYQYVLDRVMEHARFAVSIDEEEGQMWYLLARCSLLRKQPEQAAHYLGHAARHDFPRERLLPWQAEAAFLQRNFTDVRRHLASVDYSLAAAQLQPGIRFWTT</sequence>
<evidence type="ECO:0000313" key="2">
    <source>
        <dbReference type="EMBL" id="TDQ37890.1"/>
    </source>
</evidence>
<keyword evidence="3" id="KW-1185">Reference proteome</keyword>
<evidence type="ECO:0000256" key="1">
    <source>
        <dbReference type="SAM" id="Phobius"/>
    </source>
</evidence>
<accession>A0A4R6TVQ3</accession>
<keyword evidence="1" id="KW-0472">Membrane</keyword>
<organism evidence="2 3">
    <name type="scientific">Thiopseudomonas denitrificans</name>
    <dbReference type="NCBI Taxonomy" id="1501432"/>
    <lineage>
        <taxon>Bacteria</taxon>
        <taxon>Pseudomonadati</taxon>
        <taxon>Pseudomonadota</taxon>
        <taxon>Gammaproteobacteria</taxon>
        <taxon>Pseudomonadales</taxon>
        <taxon>Pseudomonadaceae</taxon>
        <taxon>Thiopseudomonas</taxon>
    </lineage>
</organism>
<protein>
    <recommendedName>
        <fullName evidence="4">Pellicle/biofilm biosynthesis protein PelE</fullName>
    </recommendedName>
</protein>
<dbReference type="AlphaFoldDB" id="A0A4R6TVQ3"/>
<keyword evidence="1" id="KW-0812">Transmembrane</keyword>
<evidence type="ECO:0008006" key="4">
    <source>
        <dbReference type="Google" id="ProtNLM"/>
    </source>
</evidence>
<name>A0A4R6TVQ3_9GAMM</name>
<dbReference type="EMBL" id="SNYK01000006">
    <property type="protein sequence ID" value="TDQ37890.1"/>
    <property type="molecule type" value="Genomic_DNA"/>
</dbReference>
<feature type="transmembrane region" description="Helical" evidence="1">
    <location>
        <begin position="69"/>
        <end position="102"/>
    </location>
</feature>
<comment type="caution">
    <text evidence="2">The sequence shown here is derived from an EMBL/GenBank/DDBJ whole genome shotgun (WGS) entry which is preliminary data.</text>
</comment>
<evidence type="ECO:0000313" key="3">
    <source>
        <dbReference type="Proteomes" id="UP000294575"/>
    </source>
</evidence>
<dbReference type="RefSeq" id="WP_101495897.1">
    <property type="nucleotide sequence ID" value="NZ_LNJZ01000003.1"/>
</dbReference>
<dbReference type="Proteomes" id="UP000294575">
    <property type="component" value="Unassembled WGS sequence"/>
</dbReference>
<feature type="transmembrane region" description="Helical" evidence="1">
    <location>
        <begin position="34"/>
        <end position="57"/>
    </location>
</feature>
<reference evidence="2 3" key="1">
    <citation type="submission" date="2019-03" db="EMBL/GenBank/DDBJ databases">
        <title>Genomic Encyclopedia of Type Strains, Phase IV (KMG-IV): sequencing the most valuable type-strain genomes for metagenomic binning, comparative biology and taxonomic classification.</title>
        <authorList>
            <person name="Goeker M."/>
        </authorList>
    </citation>
    <scope>NUCLEOTIDE SEQUENCE [LARGE SCALE GENOMIC DNA]</scope>
    <source>
        <strain evidence="2 3">DSM 28679</strain>
    </source>
</reference>
<keyword evidence="1" id="KW-1133">Transmembrane helix</keyword>
<gene>
    <name evidence="2" type="ORF">DFQ45_106117</name>
</gene>